<feature type="compositionally biased region" description="Polar residues" evidence="1">
    <location>
        <begin position="26"/>
        <end position="38"/>
    </location>
</feature>
<accession>A0AAW0HE19</accession>
<gene>
    <name evidence="3" type="ORF">U0070_015700</name>
</gene>
<comment type="caution">
    <text evidence="3">The sequence shown here is derived from an EMBL/GenBank/DDBJ whole genome shotgun (WGS) entry which is preliminary data.</text>
</comment>
<feature type="compositionally biased region" description="Polar residues" evidence="1">
    <location>
        <begin position="102"/>
        <end position="130"/>
    </location>
</feature>
<dbReference type="Gene3D" id="3.60.10.10">
    <property type="entry name" value="Endonuclease/exonuclease/phosphatase"/>
    <property type="match status" value="2"/>
</dbReference>
<dbReference type="InterPro" id="IPR036691">
    <property type="entry name" value="Endo/exonu/phosph_ase_sf"/>
</dbReference>
<dbReference type="InterPro" id="IPR042478">
    <property type="entry name" value="INPP5E"/>
</dbReference>
<organism evidence="3 4">
    <name type="scientific">Myodes glareolus</name>
    <name type="common">Bank vole</name>
    <name type="synonym">Clethrionomys glareolus</name>
    <dbReference type="NCBI Taxonomy" id="447135"/>
    <lineage>
        <taxon>Eukaryota</taxon>
        <taxon>Metazoa</taxon>
        <taxon>Chordata</taxon>
        <taxon>Craniata</taxon>
        <taxon>Vertebrata</taxon>
        <taxon>Euteleostomi</taxon>
        <taxon>Mammalia</taxon>
        <taxon>Eutheria</taxon>
        <taxon>Euarchontoglires</taxon>
        <taxon>Glires</taxon>
        <taxon>Rodentia</taxon>
        <taxon>Myomorpha</taxon>
        <taxon>Muroidea</taxon>
        <taxon>Cricetidae</taxon>
        <taxon>Arvicolinae</taxon>
        <taxon>Myodes</taxon>
    </lineage>
</organism>
<proteinExistence type="predicted"/>
<dbReference type="GO" id="GO:0005794">
    <property type="term" value="C:Golgi apparatus"/>
    <property type="evidence" value="ECO:0007669"/>
    <property type="project" value="TreeGrafter"/>
</dbReference>
<dbReference type="AlphaFoldDB" id="A0AAW0HE19"/>
<name>A0AAW0HE19_MYOGA</name>
<dbReference type="GO" id="GO:0005634">
    <property type="term" value="C:nucleus"/>
    <property type="evidence" value="ECO:0007669"/>
    <property type="project" value="TreeGrafter"/>
</dbReference>
<feature type="compositionally biased region" description="Basic and acidic residues" evidence="1">
    <location>
        <begin position="83"/>
        <end position="95"/>
    </location>
</feature>
<evidence type="ECO:0000313" key="3">
    <source>
        <dbReference type="EMBL" id="KAK7800928.1"/>
    </source>
</evidence>
<feature type="compositionally biased region" description="Low complexity" evidence="1">
    <location>
        <begin position="237"/>
        <end position="248"/>
    </location>
</feature>
<sequence>MPSKSACLRRHTEVPGQLEGRMLQGQLPNTDKNLTPTPGSLPATDPHTPETNPVPPFSIPAKPSNQNPQAKANPLIPQLPMRPKLERTLSLDDKGWRRRRFQGSQEDMTVQNGTSPCRGSMQDSVAQSPACSRPLPCLSTSLQEIPKPRRATGSEGGSPSLWSDCLPGMISTSLDLLHREASPSGGSPRLASLHAAHTPPAMDLSIASNSLRTANKVDPEHADYKLRMQTRLVRTHSSLGPSRPRSPLAGDDHSIHSARSSFSLLAPIRTKDIRSRSYLEGSLMASGALLGADELARYFPDRNMALFVATWNMQGQKELPASLDEFLLPTEADYTQDLYVIGVQEGCSDRREWETRLQETLGPQYVLLSSAAHGVLYMSLFIRRDLIWFCSEVECSTVTTRIVSQIKTKGALGVSFTFFGTSFLFITSHFTCKCLQTSHVVLMLASEQLPLLTGLCGWVMVGSASVGPDTRDIHFCHHSPPRQSTAAGHWVVVGDSLGVGQVFQRSSDVYSVCFIAGDGKVAERLLDYSRTIQALALPRNVPDTNPYRSSAGDVTTRFDEVFWFGDFNFRLSGGRVAVEAFLKQEPEVDVLALLQHDQLTREMKKGSIFRGFEEAEIHFLPSYKFDIGKDTYDSTSKQRTPSYTDRVLYKSRHKGDICPMKYSSCPGIKTSDHRPVYGLFRVKVRPGRDNIPLAAGKFDRELYLIGIKRRISKELQKQQTMKNQSSSAVCTVS</sequence>
<evidence type="ECO:0000256" key="1">
    <source>
        <dbReference type="SAM" id="MobiDB-lite"/>
    </source>
</evidence>
<dbReference type="GO" id="GO:0004445">
    <property type="term" value="F:inositol-polyphosphate 5-phosphatase activity"/>
    <property type="evidence" value="ECO:0007669"/>
    <property type="project" value="InterPro"/>
</dbReference>
<evidence type="ECO:0000313" key="4">
    <source>
        <dbReference type="Proteomes" id="UP001488838"/>
    </source>
</evidence>
<protein>
    <recommendedName>
        <fullName evidence="2">Inositol polyphosphate-related phosphatase domain-containing protein</fullName>
    </recommendedName>
</protein>
<dbReference type="GO" id="GO:0004439">
    <property type="term" value="F:phosphatidylinositol-4,5-bisphosphate 5-phosphatase activity"/>
    <property type="evidence" value="ECO:0007669"/>
    <property type="project" value="TreeGrafter"/>
</dbReference>
<dbReference type="Proteomes" id="UP001488838">
    <property type="component" value="Unassembled WGS sequence"/>
</dbReference>
<keyword evidence="4" id="KW-1185">Reference proteome</keyword>
<dbReference type="CDD" id="cd09095">
    <property type="entry name" value="INPP5c_INPP5E-like"/>
    <property type="match status" value="1"/>
</dbReference>
<dbReference type="InterPro" id="IPR000300">
    <property type="entry name" value="IPPc"/>
</dbReference>
<dbReference type="GO" id="GO:0046856">
    <property type="term" value="P:phosphatidylinositol dephosphorylation"/>
    <property type="evidence" value="ECO:0007669"/>
    <property type="project" value="InterPro"/>
</dbReference>
<feature type="domain" description="Inositol polyphosphate-related phosphatase" evidence="2">
    <location>
        <begin position="302"/>
        <end position="688"/>
    </location>
</feature>
<dbReference type="SUPFAM" id="SSF56219">
    <property type="entry name" value="DNase I-like"/>
    <property type="match status" value="1"/>
</dbReference>
<dbReference type="EMBL" id="JBBHLL010000528">
    <property type="protein sequence ID" value="KAK7800928.1"/>
    <property type="molecule type" value="Genomic_DNA"/>
</dbReference>
<feature type="region of interest" description="Disordered" evidence="1">
    <location>
        <begin position="234"/>
        <end position="253"/>
    </location>
</feature>
<dbReference type="PANTHER" id="PTHR46625">
    <property type="entry name" value="72 KDA INOSITOL POLYPHOSPHATE 5-PHOSPHATASE"/>
    <property type="match status" value="1"/>
</dbReference>
<reference evidence="3 4" key="1">
    <citation type="journal article" date="2023" name="bioRxiv">
        <title>Conserved and derived expression patterns and positive selection on dental genes reveal complex evolutionary context of ever-growing rodent molars.</title>
        <authorList>
            <person name="Calamari Z.T."/>
            <person name="Song A."/>
            <person name="Cohen E."/>
            <person name="Akter M."/>
            <person name="Roy R.D."/>
            <person name="Hallikas O."/>
            <person name="Christensen M.M."/>
            <person name="Li P."/>
            <person name="Marangoni P."/>
            <person name="Jernvall J."/>
            <person name="Klein O.D."/>
        </authorList>
    </citation>
    <scope>NUCLEOTIDE SEQUENCE [LARGE SCALE GENOMIC DNA]</scope>
    <source>
        <strain evidence="3">V071</strain>
    </source>
</reference>
<dbReference type="PANTHER" id="PTHR46625:SF1">
    <property type="entry name" value="PHOSPHATIDYLINOSITOL POLYPHOSPHATE 5-PHOSPHATASE TYPE IV"/>
    <property type="match status" value="1"/>
</dbReference>
<dbReference type="Pfam" id="PF22669">
    <property type="entry name" value="Exo_endo_phos2"/>
    <property type="match status" value="2"/>
</dbReference>
<evidence type="ECO:0000259" key="2">
    <source>
        <dbReference type="SMART" id="SM00128"/>
    </source>
</evidence>
<dbReference type="SMART" id="SM00128">
    <property type="entry name" value="IPPc"/>
    <property type="match status" value="1"/>
</dbReference>
<feature type="region of interest" description="Disordered" evidence="1">
    <location>
        <begin position="1"/>
        <end position="132"/>
    </location>
</feature>
<dbReference type="GO" id="GO:0005930">
    <property type="term" value="C:axoneme"/>
    <property type="evidence" value="ECO:0007669"/>
    <property type="project" value="TreeGrafter"/>
</dbReference>